<evidence type="ECO:0000259" key="8">
    <source>
        <dbReference type="PROSITE" id="PS51471"/>
    </source>
</evidence>
<dbReference type="GO" id="GO:0031418">
    <property type="term" value="F:L-ascorbic acid binding"/>
    <property type="evidence" value="ECO:0007669"/>
    <property type="project" value="UniProtKB-KW"/>
</dbReference>
<dbReference type="PROSITE" id="PS51471">
    <property type="entry name" value="FE2OG_OXY"/>
    <property type="match status" value="1"/>
</dbReference>
<gene>
    <name evidence="9" type="ORF">TSPGSL018_175</name>
</gene>
<sequence>MLCTTCISEYSFGSYLFSNPHKNNIKLQQNMSAVKMYVRLQKYPELFTASKGWLQKWLDPSFLEAMHQLCSGRKERLLDLVQEEAPGIYSFPIFQPEFCKMFLEEIDNYYASGLPIRRPNSMNNYGLIVNEIGLSDTMTILQQHFLLPVAQLLFPREGAEFHDHHSFIVKYKEGEDLGLDMHTDDSDVTFNICLGRDFTGAGLTFCGVMGTPAHRKATHKYQHVVGRALVHLGAQRHGADDIESGERNNLIIWNHNHTFRESPAYRRRLYQKEDGPPDLVCLSYTHDRDYGAYKDYPEGKEDYREKGWCPPPRFCYDQMEPVETLRERMGGDRERRGADQAQPPG</sequence>
<keyword evidence="6" id="KW-0408">Iron</keyword>
<evidence type="ECO:0000256" key="4">
    <source>
        <dbReference type="ARBA" id="ARBA00022964"/>
    </source>
</evidence>
<comment type="cofactor">
    <cofactor evidence="1">
        <name>L-ascorbate</name>
        <dbReference type="ChEBI" id="CHEBI:38290"/>
    </cofactor>
</comment>
<evidence type="ECO:0000256" key="7">
    <source>
        <dbReference type="SAM" id="MobiDB-lite"/>
    </source>
</evidence>
<evidence type="ECO:0000256" key="5">
    <source>
        <dbReference type="ARBA" id="ARBA00023002"/>
    </source>
</evidence>
<feature type="domain" description="Fe2OG dioxygenase" evidence="8">
    <location>
        <begin position="160"/>
        <end position="256"/>
    </location>
</feature>
<evidence type="ECO:0000256" key="3">
    <source>
        <dbReference type="ARBA" id="ARBA00022896"/>
    </source>
</evidence>
<dbReference type="GO" id="GO:0016705">
    <property type="term" value="F:oxidoreductase activity, acting on paired donors, with incorporation or reduction of molecular oxygen"/>
    <property type="evidence" value="ECO:0007669"/>
    <property type="project" value="InterPro"/>
</dbReference>
<keyword evidence="5" id="KW-0560">Oxidoreductase</keyword>
<name>A0A061RNK5_9CHLO</name>
<organism evidence="9">
    <name type="scientific">Tetraselmis sp. GSL018</name>
    <dbReference type="NCBI Taxonomy" id="582737"/>
    <lineage>
        <taxon>Eukaryota</taxon>
        <taxon>Viridiplantae</taxon>
        <taxon>Chlorophyta</taxon>
        <taxon>core chlorophytes</taxon>
        <taxon>Chlorodendrophyceae</taxon>
        <taxon>Chlorodendrales</taxon>
        <taxon>Chlorodendraceae</taxon>
        <taxon>Tetraselmis</taxon>
    </lineage>
</organism>
<dbReference type="AlphaFoldDB" id="A0A061RNK5"/>
<evidence type="ECO:0000313" key="9">
    <source>
        <dbReference type="EMBL" id="JAC72250.1"/>
    </source>
</evidence>
<reference evidence="9" key="1">
    <citation type="submission" date="2014-05" db="EMBL/GenBank/DDBJ databases">
        <title>The transcriptome of the halophilic microalga Tetraselmis sp. GSL018 isolated from the Great Salt Lake, Utah.</title>
        <authorList>
            <person name="Jinkerson R.E."/>
            <person name="D'Adamo S."/>
            <person name="Posewitz M.C."/>
        </authorList>
    </citation>
    <scope>NUCLEOTIDE SEQUENCE</scope>
    <source>
        <strain evidence="9">GSL018</strain>
    </source>
</reference>
<dbReference type="PANTHER" id="PTHR24014:SF4">
    <property type="entry name" value="2-OXOGLUTARATE AND IRON-DEPENDENT OXYGENASE DOMAIN-CONTAINING PROTEIN 2"/>
    <property type="match status" value="1"/>
</dbReference>
<dbReference type="GO" id="GO:0051213">
    <property type="term" value="F:dioxygenase activity"/>
    <property type="evidence" value="ECO:0007669"/>
    <property type="project" value="UniProtKB-KW"/>
</dbReference>
<dbReference type="Pfam" id="PF25238">
    <property type="entry name" value="OGFOD2-like"/>
    <property type="match status" value="1"/>
</dbReference>
<feature type="region of interest" description="Disordered" evidence="7">
    <location>
        <begin position="326"/>
        <end position="345"/>
    </location>
</feature>
<accession>A0A061RNK5</accession>
<evidence type="ECO:0000256" key="2">
    <source>
        <dbReference type="ARBA" id="ARBA00022723"/>
    </source>
</evidence>
<keyword evidence="4" id="KW-0223">Dioxygenase</keyword>
<dbReference type="InterPro" id="IPR006620">
    <property type="entry name" value="Pro_4_hyd_alph"/>
</dbReference>
<keyword evidence="3" id="KW-0847">Vitamin C</keyword>
<protein>
    <recommendedName>
        <fullName evidence="8">Fe2OG dioxygenase domain-containing protein</fullName>
    </recommendedName>
</protein>
<proteinExistence type="predicted"/>
<dbReference type="SMART" id="SM00702">
    <property type="entry name" value="P4Hc"/>
    <property type="match status" value="1"/>
</dbReference>
<dbReference type="InterPro" id="IPR005123">
    <property type="entry name" value="Oxoglu/Fe-dep_dioxygenase_dom"/>
</dbReference>
<evidence type="ECO:0000256" key="1">
    <source>
        <dbReference type="ARBA" id="ARBA00001961"/>
    </source>
</evidence>
<keyword evidence="2" id="KW-0479">Metal-binding</keyword>
<feature type="compositionally biased region" description="Basic and acidic residues" evidence="7">
    <location>
        <begin position="326"/>
        <end position="338"/>
    </location>
</feature>
<dbReference type="GO" id="GO:0005506">
    <property type="term" value="F:iron ion binding"/>
    <property type="evidence" value="ECO:0007669"/>
    <property type="project" value="InterPro"/>
</dbReference>
<dbReference type="EMBL" id="GBEZ01013768">
    <property type="protein sequence ID" value="JAC72250.1"/>
    <property type="molecule type" value="Transcribed_RNA"/>
</dbReference>
<dbReference type="PANTHER" id="PTHR24014">
    <property type="entry name" value="2-OXOGLUTARATE AND IRON-DEPENDENT OXYGENASE DOMAIN-CONTAINING PROTEIN 2"/>
    <property type="match status" value="1"/>
</dbReference>
<evidence type="ECO:0000256" key="6">
    <source>
        <dbReference type="ARBA" id="ARBA00023004"/>
    </source>
</evidence>